<dbReference type="Proteomes" id="UP000000268">
    <property type="component" value="Plasmid pREB4"/>
</dbReference>
<keyword evidence="1" id="KW-0812">Transmembrane</keyword>
<name>A8ZNX1_ACAM1</name>
<keyword evidence="2" id="KW-0614">Plasmid</keyword>
<dbReference type="KEGG" id="amr:AM1_D0212"/>
<evidence type="ECO:0000313" key="3">
    <source>
        <dbReference type="Proteomes" id="UP000000268"/>
    </source>
</evidence>
<organism evidence="2 3">
    <name type="scientific">Acaryochloris marina (strain MBIC 11017)</name>
    <dbReference type="NCBI Taxonomy" id="329726"/>
    <lineage>
        <taxon>Bacteria</taxon>
        <taxon>Bacillati</taxon>
        <taxon>Cyanobacteriota</taxon>
        <taxon>Cyanophyceae</taxon>
        <taxon>Acaryochloridales</taxon>
        <taxon>Acaryochloridaceae</taxon>
        <taxon>Acaryochloris</taxon>
    </lineage>
</organism>
<dbReference type="HOGENOM" id="CLU_2067951_0_0_3"/>
<sequence length="118" mass="13466">MVYTIDLIKILVEQEQISRKIILVNQLDIPNPREVSDNHVSSSINLGIVIAILVVILICCSPNFIKLFRRSLVYLRKDSCNHCLKCKFYNRNAYLSCAVHPGRVLTSDALNCQDFQSK</sequence>
<protein>
    <submittedName>
        <fullName evidence="2">Uncharacterized protein</fullName>
    </submittedName>
</protein>
<proteinExistence type="predicted"/>
<geneLocation type="plasmid" evidence="2 3">
    <name>pREB4</name>
</geneLocation>
<evidence type="ECO:0000313" key="2">
    <source>
        <dbReference type="EMBL" id="ABW32707.1"/>
    </source>
</evidence>
<accession>A8ZNX1</accession>
<gene>
    <name evidence="2" type="ordered locus">AM1_D0212</name>
</gene>
<keyword evidence="1" id="KW-0472">Membrane</keyword>
<keyword evidence="1" id="KW-1133">Transmembrane helix</keyword>
<evidence type="ECO:0000256" key="1">
    <source>
        <dbReference type="SAM" id="Phobius"/>
    </source>
</evidence>
<dbReference type="AlphaFoldDB" id="A8ZNX1"/>
<keyword evidence="3" id="KW-1185">Reference proteome</keyword>
<feature type="transmembrane region" description="Helical" evidence="1">
    <location>
        <begin position="44"/>
        <end position="65"/>
    </location>
</feature>
<dbReference type="EMBL" id="CP000841">
    <property type="protein sequence ID" value="ABW32707.1"/>
    <property type="molecule type" value="Genomic_DNA"/>
</dbReference>
<reference evidence="2 3" key="1">
    <citation type="journal article" date="2008" name="Proc. Natl. Acad. Sci. U.S.A.">
        <title>Niche adaptation and genome expansion in the chlorophyll d-producing cyanobacterium Acaryochloris marina.</title>
        <authorList>
            <person name="Swingley W.D."/>
            <person name="Chen M."/>
            <person name="Cheung P.C."/>
            <person name="Conrad A.L."/>
            <person name="Dejesa L.C."/>
            <person name="Hao J."/>
            <person name="Honchak B.M."/>
            <person name="Karbach L.E."/>
            <person name="Kurdoglu A."/>
            <person name="Lahiri S."/>
            <person name="Mastrian S.D."/>
            <person name="Miyashita H."/>
            <person name="Page L."/>
            <person name="Ramakrishna P."/>
            <person name="Satoh S."/>
            <person name="Sattley W.M."/>
            <person name="Shimada Y."/>
            <person name="Taylor H.L."/>
            <person name="Tomo T."/>
            <person name="Tsuchiya T."/>
            <person name="Wang Z.T."/>
            <person name="Raymond J."/>
            <person name="Mimuro M."/>
            <person name="Blankenship R.E."/>
            <person name="Touchman J.W."/>
        </authorList>
    </citation>
    <scope>NUCLEOTIDE SEQUENCE [LARGE SCALE GENOMIC DNA]</scope>
    <source>
        <strain evidence="3">MBIC 11017</strain>
        <plasmid evidence="3">Plasmid pREB4</plasmid>
    </source>
</reference>